<dbReference type="EMBL" id="CP133006">
    <property type="protein sequence ID" value="WZG09986.1"/>
    <property type="molecule type" value="Genomic_DNA"/>
</dbReference>
<protein>
    <submittedName>
        <fullName evidence="1">Uncharacterized protein</fullName>
    </submittedName>
</protein>
<organism evidence="1 2">
    <name type="scientific">Staphylococcus casei</name>
    <dbReference type="NCBI Taxonomy" id="201828"/>
    <lineage>
        <taxon>Bacteria</taxon>
        <taxon>Bacillati</taxon>
        <taxon>Bacillota</taxon>
        <taxon>Bacilli</taxon>
        <taxon>Bacillales</taxon>
        <taxon>Staphylococcaceae</taxon>
        <taxon>Staphylococcus</taxon>
    </lineage>
</organism>
<sequence>MQILDYEVGIRNINYTVKTEDGIIFSHKLPKDTSSIQVRKCLKVIANKVDERNKS</sequence>
<accession>A0ABZ2WD64</accession>
<proteinExistence type="predicted"/>
<dbReference type="Proteomes" id="UP001468345">
    <property type="component" value="Chromosome"/>
</dbReference>
<name>A0ABZ2WD64_9STAP</name>
<reference evidence="1 2" key="1">
    <citation type="journal article" date="2024" name="ISME J.">
        <title>Staphylococcus epidermidis bacteriocin A37 kills natural competitors with a unique mechanism of action.</title>
        <authorList>
            <person name="Puls J.S."/>
            <person name="Winnerling B."/>
            <person name="Power J.J."/>
            <person name="Kruger A.M."/>
            <person name="Brajtenbach D."/>
            <person name="Johnson M."/>
            <person name="Bilici K."/>
            <person name="Camus L."/>
            <person name="Fliesswasser T."/>
            <person name="Schneider T."/>
            <person name="Sahl H.G."/>
            <person name="Ghosal D."/>
            <person name="Kubitscheck U."/>
            <person name="Heilbronner S."/>
            <person name="Grein F."/>
        </authorList>
    </citation>
    <scope>NUCLEOTIDE SEQUENCE [LARGE SCALE GENOMIC DNA]</scope>
    <source>
        <strain evidence="1 2">SCK7</strain>
    </source>
</reference>
<evidence type="ECO:0000313" key="1">
    <source>
        <dbReference type="EMBL" id="WZG09986.1"/>
    </source>
</evidence>
<gene>
    <name evidence="1" type="ORF">SHJJP9002_001961</name>
</gene>
<evidence type="ECO:0000313" key="2">
    <source>
        <dbReference type="Proteomes" id="UP001468345"/>
    </source>
</evidence>
<dbReference type="RefSeq" id="WP_176721583.1">
    <property type="nucleotide sequence ID" value="NZ_CP125718.1"/>
</dbReference>
<keyword evidence="2" id="KW-1185">Reference proteome</keyword>